<dbReference type="Proteomes" id="UP001163798">
    <property type="component" value="Unassembled WGS sequence"/>
</dbReference>
<gene>
    <name evidence="2" type="ORF">GGU10DRAFT_370013</name>
</gene>
<organism evidence="2 3">
    <name type="scientific">Lentinula aff. detonsa</name>
    <dbReference type="NCBI Taxonomy" id="2804958"/>
    <lineage>
        <taxon>Eukaryota</taxon>
        <taxon>Fungi</taxon>
        <taxon>Dikarya</taxon>
        <taxon>Basidiomycota</taxon>
        <taxon>Agaricomycotina</taxon>
        <taxon>Agaricomycetes</taxon>
        <taxon>Agaricomycetidae</taxon>
        <taxon>Agaricales</taxon>
        <taxon>Marasmiineae</taxon>
        <taxon>Omphalotaceae</taxon>
        <taxon>Lentinula</taxon>
    </lineage>
</organism>
<dbReference type="EMBL" id="MU793951">
    <property type="protein sequence ID" value="KAJ3780059.1"/>
    <property type="molecule type" value="Genomic_DNA"/>
</dbReference>
<evidence type="ECO:0000256" key="1">
    <source>
        <dbReference type="SAM" id="Phobius"/>
    </source>
</evidence>
<keyword evidence="1" id="KW-1133">Transmembrane helix</keyword>
<keyword evidence="1" id="KW-0472">Membrane</keyword>
<accession>A0AA38KKC9</accession>
<evidence type="ECO:0000313" key="3">
    <source>
        <dbReference type="Proteomes" id="UP001163798"/>
    </source>
</evidence>
<reference evidence="2" key="1">
    <citation type="submission" date="2022-08" db="EMBL/GenBank/DDBJ databases">
        <authorList>
            <consortium name="DOE Joint Genome Institute"/>
            <person name="Min B."/>
            <person name="Riley R."/>
            <person name="Sierra-Patev S."/>
            <person name="Naranjo-Ortiz M."/>
            <person name="Looney B."/>
            <person name="Konkel Z."/>
            <person name="Slot J.C."/>
            <person name="Sakamoto Y."/>
            <person name="Steenwyk J.L."/>
            <person name="Rokas A."/>
            <person name="Carro J."/>
            <person name="Camarero S."/>
            <person name="Ferreira P."/>
            <person name="Molpeceres G."/>
            <person name="Ruiz-Duenas F.J."/>
            <person name="Serrano A."/>
            <person name="Henrissat B."/>
            <person name="Drula E."/>
            <person name="Hughes K.W."/>
            <person name="Mata J.L."/>
            <person name="Ishikawa N.K."/>
            <person name="Vargas-Isla R."/>
            <person name="Ushijima S."/>
            <person name="Smith C.A."/>
            <person name="Ahrendt S."/>
            <person name="Andreopoulos W."/>
            <person name="He G."/>
            <person name="Labutti K."/>
            <person name="Lipzen A."/>
            <person name="Ng V."/>
            <person name="Sandor L."/>
            <person name="Barry K."/>
            <person name="Martinez A.T."/>
            <person name="Xiao Y."/>
            <person name="Gibbons J.G."/>
            <person name="Terashima K."/>
            <person name="Hibbett D.S."/>
            <person name="Grigoriev I.V."/>
        </authorList>
    </citation>
    <scope>NUCLEOTIDE SEQUENCE</scope>
    <source>
        <strain evidence="2">TFB10291</strain>
    </source>
</reference>
<evidence type="ECO:0000313" key="2">
    <source>
        <dbReference type="EMBL" id="KAJ3780059.1"/>
    </source>
</evidence>
<feature type="transmembrane region" description="Helical" evidence="1">
    <location>
        <begin position="12"/>
        <end position="29"/>
    </location>
</feature>
<comment type="caution">
    <text evidence="2">The sequence shown here is derived from an EMBL/GenBank/DDBJ whole genome shotgun (WGS) entry which is preliminary data.</text>
</comment>
<name>A0AA38KKC9_9AGAR</name>
<sequence>MICSKSRLIIRVFLLIAGIPATTYYLFWARRQSEGTTIRYYRARILHREGSSVSPHQRNFSWYSKIALVMVNDILFY</sequence>
<keyword evidence="3" id="KW-1185">Reference proteome</keyword>
<protein>
    <submittedName>
        <fullName evidence="2">Uncharacterized protein</fullName>
    </submittedName>
</protein>
<keyword evidence="1" id="KW-0812">Transmembrane</keyword>
<dbReference type="AlphaFoldDB" id="A0AA38KKC9"/>
<proteinExistence type="predicted"/>